<dbReference type="Pfam" id="PF00248">
    <property type="entry name" value="Aldo_ket_red"/>
    <property type="match status" value="1"/>
</dbReference>
<dbReference type="Gene3D" id="3.20.20.100">
    <property type="entry name" value="NADP-dependent oxidoreductase domain"/>
    <property type="match status" value="1"/>
</dbReference>
<dbReference type="FunFam" id="3.20.20.100:FF:000004">
    <property type="entry name" value="Oxidoreductase, aldo/keto reductase"/>
    <property type="match status" value="1"/>
</dbReference>
<dbReference type="EMBL" id="HG992337">
    <property type="protein sequence ID" value="CAE6828285.1"/>
    <property type="molecule type" value="Genomic_DNA"/>
</dbReference>
<dbReference type="CDD" id="cd19091">
    <property type="entry name" value="AKR_PsAKR"/>
    <property type="match status" value="1"/>
</dbReference>
<evidence type="ECO:0000256" key="1">
    <source>
        <dbReference type="ARBA" id="ARBA00023002"/>
    </source>
</evidence>
<keyword evidence="1" id="KW-0560">Oxidoreductase</keyword>
<evidence type="ECO:0000313" key="3">
    <source>
        <dbReference type="EMBL" id="CAE6828303.1"/>
    </source>
</evidence>
<gene>
    <name evidence="3" type="primary">yajO_4</name>
    <name evidence="3" type="ORF">XA1314C_35130</name>
</gene>
<dbReference type="InterPro" id="IPR050523">
    <property type="entry name" value="AKR_Detox_Biosynth"/>
</dbReference>
<dbReference type="PANTHER" id="PTHR43364">
    <property type="entry name" value="NADH-SPECIFIC METHYLGLYOXAL REDUCTASE-RELATED"/>
    <property type="match status" value="1"/>
</dbReference>
<dbReference type="InterPro" id="IPR023210">
    <property type="entry name" value="NADP_OxRdtase_dom"/>
</dbReference>
<feature type="domain" description="NADP-dependent oxidoreductase" evidence="2">
    <location>
        <begin position="15"/>
        <end position="318"/>
    </location>
</feature>
<dbReference type="InterPro" id="IPR036812">
    <property type="entry name" value="NAD(P)_OxRdtase_dom_sf"/>
</dbReference>
<dbReference type="SUPFAM" id="SSF51430">
    <property type="entry name" value="NAD(P)-linked oxidoreductase"/>
    <property type="match status" value="1"/>
</dbReference>
<evidence type="ECO:0000259" key="2">
    <source>
        <dbReference type="Pfam" id="PF00248"/>
    </source>
</evidence>
<dbReference type="Proteomes" id="UP000835242">
    <property type="component" value="Chromosome"/>
</dbReference>
<dbReference type="PANTHER" id="PTHR43364:SF4">
    <property type="entry name" value="NAD(P)-LINKED OXIDOREDUCTASE SUPERFAMILY PROTEIN"/>
    <property type="match status" value="1"/>
</dbReference>
<dbReference type="GO" id="GO:0016491">
    <property type="term" value="F:oxidoreductase activity"/>
    <property type="evidence" value="ECO:0007669"/>
    <property type="project" value="UniProtKB-KW"/>
</dbReference>
<organism evidence="3 4">
    <name type="scientific">Xanthomonas arboricola</name>
    <dbReference type="NCBI Taxonomy" id="56448"/>
    <lineage>
        <taxon>Bacteria</taxon>
        <taxon>Pseudomonadati</taxon>
        <taxon>Pseudomonadota</taxon>
        <taxon>Gammaproteobacteria</taxon>
        <taxon>Lysobacterales</taxon>
        <taxon>Lysobacteraceae</taxon>
        <taxon>Xanthomonas</taxon>
    </lineage>
</organism>
<evidence type="ECO:0000313" key="4">
    <source>
        <dbReference type="Proteomes" id="UP000835242"/>
    </source>
</evidence>
<dbReference type="GO" id="GO:0005829">
    <property type="term" value="C:cytosol"/>
    <property type="evidence" value="ECO:0007669"/>
    <property type="project" value="TreeGrafter"/>
</dbReference>
<protein>
    <submittedName>
        <fullName evidence="3">1-deoxyxylulose-5-phosphate synthase YajO</fullName>
    </submittedName>
</protein>
<name>A0AAU9IH87_9XANT</name>
<reference evidence="3 4" key="1">
    <citation type="submission" date="2021-02" db="EMBL/GenBank/DDBJ databases">
        <authorList>
            <person name="Pothier F. J."/>
        </authorList>
    </citation>
    <scope>NUCLEOTIDE SEQUENCE [LARGE SCALE GENOMIC DNA]</scope>
    <source>
        <strain evidence="3 4">1314c</strain>
    </source>
</reference>
<sequence length="355" mass="38465">MKYVQLGNTGVFVSRLCLGAMTFGGSENAVTTAIGRLSQNETNTIVGDALAAGINFIDTADVYGGGASEQRLAAALKGHRHDVVLATKASGRMGSGPNQIGQSRLHLMEAVEGSLKRLQTDHIDLYQIHNFDPLVPLEDVMRTLDDLVRQGKVRYIGCSNFAAWQLMKAMGISERNNFARFASIQSFYSLAARDIERELIPAIDDQKLGLLCWSPLAGGLLSGKFDRTGSSDPNSRRATIQFPPVDESRAFDVIEVLKAIAIRHTTSAAQVALAWLLAQPQVTSVISGVKSSVQLADNLAAMELVLENDDMLKLEEVSRPAPSYPGWIQTYNAKGRVPAGHPFNGKSWQLGETPI</sequence>
<proteinExistence type="predicted"/>
<accession>A0AAU9IH87</accession>
<dbReference type="AlphaFoldDB" id="A0AAU9IH87"/>
<dbReference type="EMBL" id="HG992337">
    <property type="protein sequence ID" value="CAE6828303.1"/>
    <property type="molecule type" value="Genomic_DNA"/>
</dbReference>
<dbReference type="InterPro" id="IPR020471">
    <property type="entry name" value="AKR"/>
</dbReference>
<dbReference type="PRINTS" id="PR00069">
    <property type="entry name" value="ALDKETRDTASE"/>
</dbReference>